<evidence type="ECO:0000256" key="3">
    <source>
        <dbReference type="ARBA" id="ARBA00022801"/>
    </source>
</evidence>
<evidence type="ECO:0000313" key="12">
    <source>
        <dbReference type="EMBL" id="MDI5934665.1"/>
    </source>
</evidence>
<dbReference type="Pfam" id="PF00271">
    <property type="entry name" value="Helicase_C"/>
    <property type="match status" value="1"/>
</dbReference>
<feature type="domain" description="Helicase C-terminal" evidence="11">
    <location>
        <begin position="230"/>
        <end position="386"/>
    </location>
</feature>
<evidence type="ECO:0000256" key="8">
    <source>
        <dbReference type="ARBA" id="ARBA00034617"/>
    </source>
</evidence>
<accession>A0ABT6VL16</accession>
<protein>
    <recommendedName>
        <fullName evidence="9">DNA 3'-5' helicase</fullName>
        <ecNumber evidence="9">5.6.2.4</ecNumber>
    </recommendedName>
</protein>
<dbReference type="InterPro" id="IPR011545">
    <property type="entry name" value="DEAD/DEAH_box_helicase_dom"/>
</dbReference>
<evidence type="ECO:0000256" key="5">
    <source>
        <dbReference type="ARBA" id="ARBA00022840"/>
    </source>
</evidence>
<evidence type="ECO:0000259" key="10">
    <source>
        <dbReference type="PROSITE" id="PS51192"/>
    </source>
</evidence>
<dbReference type="SUPFAM" id="SSF52540">
    <property type="entry name" value="P-loop containing nucleoside triphosphate hydrolases"/>
    <property type="match status" value="1"/>
</dbReference>
<proteinExistence type="inferred from homology"/>
<dbReference type="InterPro" id="IPR000836">
    <property type="entry name" value="PRTase_dom"/>
</dbReference>
<evidence type="ECO:0000313" key="13">
    <source>
        <dbReference type="Proteomes" id="UP001244242"/>
    </source>
</evidence>
<dbReference type="PANTHER" id="PTHR13710">
    <property type="entry name" value="DNA HELICASE RECQ FAMILY MEMBER"/>
    <property type="match status" value="1"/>
</dbReference>
<reference evidence="12 13" key="1">
    <citation type="submission" date="2023-04" db="EMBL/GenBank/DDBJ databases">
        <title>Halomonas strains isolated from rhizosphere soil.</title>
        <authorList>
            <person name="Xu L."/>
            <person name="Sun J.-Q."/>
        </authorList>
    </citation>
    <scope>NUCLEOTIDE SEQUENCE [LARGE SCALE GENOMIC DNA]</scope>
    <source>
        <strain evidence="12 13">LN1S58</strain>
    </source>
</reference>
<dbReference type="InterPro" id="IPR001650">
    <property type="entry name" value="Helicase_C-like"/>
</dbReference>
<name>A0ABT6VL16_9GAMM</name>
<evidence type="ECO:0000256" key="1">
    <source>
        <dbReference type="ARBA" id="ARBA00005446"/>
    </source>
</evidence>
<dbReference type="SMART" id="SM00487">
    <property type="entry name" value="DEXDc"/>
    <property type="match status" value="1"/>
</dbReference>
<dbReference type="RefSeq" id="WP_282722142.1">
    <property type="nucleotide sequence ID" value="NZ_JASCQO010000038.1"/>
</dbReference>
<organism evidence="12 13">
    <name type="scientific">Halomonas kalidii</name>
    <dbReference type="NCBI Taxonomy" id="3043293"/>
    <lineage>
        <taxon>Bacteria</taxon>
        <taxon>Pseudomonadati</taxon>
        <taxon>Pseudomonadota</taxon>
        <taxon>Gammaproteobacteria</taxon>
        <taxon>Oceanospirillales</taxon>
        <taxon>Halomonadaceae</taxon>
        <taxon>Halomonas</taxon>
    </lineage>
</organism>
<dbReference type="PANTHER" id="PTHR13710:SF105">
    <property type="entry name" value="ATP-DEPENDENT DNA HELICASE Q1"/>
    <property type="match status" value="1"/>
</dbReference>
<dbReference type="Pfam" id="PF00270">
    <property type="entry name" value="DEAD"/>
    <property type="match status" value="1"/>
</dbReference>
<dbReference type="Gene3D" id="3.40.50.2020">
    <property type="match status" value="1"/>
</dbReference>
<dbReference type="SUPFAM" id="SSF53271">
    <property type="entry name" value="PRTase-like"/>
    <property type="match status" value="1"/>
</dbReference>
<dbReference type="GO" id="GO:0003678">
    <property type="term" value="F:DNA helicase activity"/>
    <property type="evidence" value="ECO:0007669"/>
    <property type="project" value="UniProtKB-EC"/>
</dbReference>
<keyword evidence="3 12" id="KW-0378">Hydrolase</keyword>
<dbReference type="EMBL" id="JASCQO010000038">
    <property type="protein sequence ID" value="MDI5934665.1"/>
    <property type="molecule type" value="Genomic_DNA"/>
</dbReference>
<comment type="similarity">
    <text evidence="1">Belongs to the helicase family. RecQ subfamily.</text>
</comment>
<keyword evidence="6" id="KW-0238">DNA-binding</keyword>
<dbReference type="InterPro" id="IPR027417">
    <property type="entry name" value="P-loop_NTPase"/>
</dbReference>
<dbReference type="PROSITE" id="PS51192">
    <property type="entry name" value="HELICASE_ATP_BIND_1"/>
    <property type="match status" value="1"/>
</dbReference>
<dbReference type="CDD" id="cd06223">
    <property type="entry name" value="PRTases_typeI"/>
    <property type="match status" value="1"/>
</dbReference>
<evidence type="ECO:0000256" key="2">
    <source>
        <dbReference type="ARBA" id="ARBA00022741"/>
    </source>
</evidence>
<comment type="catalytic activity">
    <reaction evidence="8">
        <text>Couples ATP hydrolysis with the unwinding of duplex DNA by translocating in the 3'-5' direction.</text>
        <dbReference type="EC" id="5.6.2.4"/>
    </reaction>
</comment>
<dbReference type="InterPro" id="IPR014001">
    <property type="entry name" value="Helicase_ATP-bd"/>
</dbReference>
<dbReference type="InterPro" id="IPR004589">
    <property type="entry name" value="DNA_helicase_ATP-dep_RecQ"/>
</dbReference>
<dbReference type="GO" id="GO:0016787">
    <property type="term" value="F:hydrolase activity"/>
    <property type="evidence" value="ECO:0007669"/>
    <property type="project" value="UniProtKB-KW"/>
</dbReference>
<gene>
    <name evidence="12" type="ORF">QLQ84_12790</name>
</gene>
<dbReference type="EC" id="5.6.2.4" evidence="9"/>
<keyword evidence="2" id="KW-0547">Nucleotide-binding</keyword>
<dbReference type="SMART" id="SM00490">
    <property type="entry name" value="HELICc"/>
    <property type="match status" value="1"/>
</dbReference>
<evidence type="ECO:0000259" key="11">
    <source>
        <dbReference type="PROSITE" id="PS51194"/>
    </source>
</evidence>
<dbReference type="Proteomes" id="UP001244242">
    <property type="component" value="Unassembled WGS sequence"/>
</dbReference>
<feature type="domain" description="Helicase ATP-binding" evidence="10">
    <location>
        <begin position="30"/>
        <end position="205"/>
    </location>
</feature>
<keyword evidence="4 12" id="KW-0347">Helicase</keyword>
<dbReference type="InterPro" id="IPR029057">
    <property type="entry name" value="PRTase-like"/>
</dbReference>
<evidence type="ECO:0000256" key="4">
    <source>
        <dbReference type="ARBA" id="ARBA00022806"/>
    </source>
</evidence>
<dbReference type="Pfam" id="PF00156">
    <property type="entry name" value="Pribosyltran"/>
    <property type="match status" value="1"/>
</dbReference>
<keyword evidence="7" id="KW-0413">Isomerase</keyword>
<keyword evidence="13" id="KW-1185">Reference proteome</keyword>
<evidence type="ECO:0000256" key="9">
    <source>
        <dbReference type="ARBA" id="ARBA00034808"/>
    </source>
</evidence>
<comment type="caution">
    <text evidence="12">The sequence shown here is derived from an EMBL/GenBank/DDBJ whole genome shotgun (WGS) entry which is preliminary data.</text>
</comment>
<sequence length="704" mass="78896">MDKQHAEQLLKTALGDGSASFRLGQWEAIDALVNQRRKLLVVQRTGWGKSSVYFISTRILRDRGFGVTIIISPLLALMRNQIESARRLGIRAATINSTNHHEEEAVKKALFAGQVDCLLISPERLANDNFVQTVLMPIADHIGLLVVDEAHCISDWGHDFRPDYRRIVGILRQLPPGVPVLGTTATANDRVIDDIRTQLGDILIQRGPLGRESLALQAMMLPDQASRLAWLTQVIPTLPGTGIVYTLTTRDAEQVADWLQRNGIDASAYHSDVSPPEWLQAQGLTDKNRYREYLEDRLLRNELKVLVATGALGMGYDKPDLSFVFHYQAPGSIVAYYQQVGRAGRAIDSALGVLIAGHEDDDIHDYFRRSAFPSDHEINTVLDTLARFDGLSVTAIEQNANLRRSQIDKTLKILSVESPAPVVKDGSLWRRTLVAYRPDHERIHHLTTIRQREWQQVNDYINTTGCLMNFLRLSLDDPQSEPCGRCANCFGQPLVTSHVDAQLTHQAATYQRHAEMPIKPRKQVAAHAFQQYGFRGNLPPGLQAHEGRVLSRWNDGGWGRLVKQGKQQGRFSDELVEAMAEMIEQRWQPQPRPGWICAVPSLNHPHLVPEFAWRLANRLELPYIEAVRKIRHNEPQKAQQNRFHQCRNLDGVFEVANGLPGEAVLLVDDIVDSGWTMTVLAALLQRAGTGSVYPIALASSSVND</sequence>
<dbReference type="NCBIfam" id="TIGR00614">
    <property type="entry name" value="recQ_fam"/>
    <property type="match status" value="1"/>
</dbReference>
<dbReference type="PROSITE" id="PS51194">
    <property type="entry name" value="HELICASE_CTER"/>
    <property type="match status" value="1"/>
</dbReference>
<evidence type="ECO:0000256" key="7">
    <source>
        <dbReference type="ARBA" id="ARBA00023235"/>
    </source>
</evidence>
<keyword evidence="5" id="KW-0067">ATP-binding</keyword>
<evidence type="ECO:0000256" key="6">
    <source>
        <dbReference type="ARBA" id="ARBA00023125"/>
    </source>
</evidence>
<dbReference type="Gene3D" id="3.40.50.300">
    <property type="entry name" value="P-loop containing nucleotide triphosphate hydrolases"/>
    <property type="match status" value="2"/>
</dbReference>